<accession>A0A427YUJ9</accession>
<protein>
    <submittedName>
        <fullName evidence="2">Uncharacterized protein</fullName>
    </submittedName>
</protein>
<feature type="compositionally biased region" description="Low complexity" evidence="1">
    <location>
        <begin position="264"/>
        <end position="278"/>
    </location>
</feature>
<proteinExistence type="predicted"/>
<feature type="compositionally biased region" description="Basic and acidic residues" evidence="1">
    <location>
        <begin position="362"/>
        <end position="375"/>
    </location>
</feature>
<feature type="region of interest" description="Disordered" evidence="1">
    <location>
        <begin position="256"/>
        <end position="319"/>
    </location>
</feature>
<evidence type="ECO:0000313" key="2">
    <source>
        <dbReference type="EMBL" id="RSH94671.1"/>
    </source>
</evidence>
<feature type="compositionally biased region" description="Polar residues" evidence="1">
    <location>
        <begin position="140"/>
        <end position="159"/>
    </location>
</feature>
<dbReference type="AlphaFoldDB" id="A0A427YUJ9"/>
<feature type="compositionally biased region" description="Low complexity" evidence="1">
    <location>
        <begin position="74"/>
        <end position="90"/>
    </location>
</feature>
<keyword evidence="3" id="KW-1185">Reference proteome</keyword>
<comment type="caution">
    <text evidence="2">The sequence shown here is derived from an EMBL/GenBank/DDBJ whole genome shotgun (WGS) entry which is preliminary data.</text>
</comment>
<evidence type="ECO:0000313" key="3">
    <source>
        <dbReference type="Proteomes" id="UP000279259"/>
    </source>
</evidence>
<feature type="compositionally biased region" description="Polar residues" evidence="1">
    <location>
        <begin position="91"/>
        <end position="100"/>
    </location>
</feature>
<gene>
    <name evidence="2" type="ORF">EHS25_004476</name>
</gene>
<feature type="region of interest" description="Disordered" evidence="1">
    <location>
        <begin position="136"/>
        <end position="159"/>
    </location>
</feature>
<reference evidence="2 3" key="1">
    <citation type="submission" date="2018-11" db="EMBL/GenBank/DDBJ databases">
        <title>Genome sequence of Saitozyma podzolica DSM 27192.</title>
        <authorList>
            <person name="Aliyu H."/>
            <person name="Gorte O."/>
            <person name="Ochsenreither K."/>
        </authorList>
    </citation>
    <scope>NUCLEOTIDE SEQUENCE [LARGE SCALE GENOMIC DNA]</scope>
    <source>
        <strain evidence="2 3">DSM 27192</strain>
    </source>
</reference>
<feature type="compositionally biased region" description="Basic and acidic residues" evidence="1">
    <location>
        <begin position="472"/>
        <end position="488"/>
    </location>
</feature>
<sequence>MFEEDFERCFICQQPCRGLYCSSECRLQDKGTPSPALKAGVAPVRLTSQLPHTLSPLFRPTPQIAPSPKMPGVSGDTSSASSITSSPLHSPRTNPSGSDSPQKEAFNLPPPAFPAPASLVFPGSMPVKIPALATRPSLAHAQQPTSQTPGSHGSTIYPTGTSIDTLRFGRKPSVTNSVISPNGLVARCACGKPANHRSRASSKERIFDPLDSGFSRLNLGPSLVPHHPTPLAAIDKRIVSDSVLAHPQGISIEARRAQSGHGTPAPLIGSGSGSLLARSRSDPIPPSPSHRHSVIAPMTTRELSVISPTRRASAADGRQSGAYAATGMVMSRTGSATHRPAHVHREPAPATSTGTGLALDMGRGRSRERQLHPRVDTSVGLLNHPPEREAAPSRSRHRRDESARERERLARRLSTSRERVGEDDADDERTGGRRGRDTTATSTLPPAQPPQITPSCSRGPEGLETIISPRKGWGEDASKSAEPPRNERPVAGAQEGDDARGRARTDLGEVFGTAA</sequence>
<feature type="region of interest" description="Disordered" evidence="1">
    <location>
        <begin position="52"/>
        <end position="111"/>
    </location>
</feature>
<name>A0A427YUJ9_9TREE</name>
<organism evidence="2 3">
    <name type="scientific">Saitozyma podzolica</name>
    <dbReference type="NCBI Taxonomy" id="1890683"/>
    <lineage>
        <taxon>Eukaryota</taxon>
        <taxon>Fungi</taxon>
        <taxon>Dikarya</taxon>
        <taxon>Basidiomycota</taxon>
        <taxon>Agaricomycotina</taxon>
        <taxon>Tremellomycetes</taxon>
        <taxon>Tremellales</taxon>
        <taxon>Trimorphomycetaceae</taxon>
        <taxon>Saitozyma</taxon>
    </lineage>
</organism>
<dbReference type="Proteomes" id="UP000279259">
    <property type="component" value="Unassembled WGS sequence"/>
</dbReference>
<feature type="compositionally biased region" description="Basic and acidic residues" evidence="1">
    <location>
        <begin position="497"/>
        <end position="507"/>
    </location>
</feature>
<dbReference type="EMBL" id="RSCD01000002">
    <property type="protein sequence ID" value="RSH94671.1"/>
    <property type="molecule type" value="Genomic_DNA"/>
</dbReference>
<dbReference type="OrthoDB" id="2595104at2759"/>
<evidence type="ECO:0000256" key="1">
    <source>
        <dbReference type="SAM" id="MobiDB-lite"/>
    </source>
</evidence>
<feature type="compositionally biased region" description="Basic and acidic residues" evidence="1">
    <location>
        <begin position="398"/>
        <end position="437"/>
    </location>
</feature>
<feature type="region of interest" description="Disordered" evidence="1">
    <location>
        <begin position="334"/>
        <end position="515"/>
    </location>
</feature>